<reference evidence="2" key="1">
    <citation type="submission" date="2023-08" db="EMBL/GenBank/DDBJ databases">
        <title>Genomic analyses of the natural microbiome of Caenorhabditis elegans.</title>
        <authorList>
            <person name="Samuel B."/>
        </authorList>
    </citation>
    <scope>NUCLEOTIDE SEQUENCE</scope>
    <source>
        <strain evidence="2">BIGb0220</strain>
    </source>
</reference>
<accession>A0AAW5TQ61</accession>
<dbReference type="EMBL" id="JAOQNN010000001">
    <property type="protein sequence ID" value="MCW2280943.1"/>
    <property type="molecule type" value="Genomic_DNA"/>
</dbReference>
<evidence type="ECO:0000313" key="3">
    <source>
        <dbReference type="Proteomes" id="UP001207687"/>
    </source>
</evidence>
<dbReference type="RefSeq" id="WP_264653871.1">
    <property type="nucleotide sequence ID" value="NZ_JAOQNN010000001.1"/>
</dbReference>
<dbReference type="AlphaFoldDB" id="A0AAW5TQ61"/>
<evidence type="ECO:0000313" key="2">
    <source>
        <dbReference type="EMBL" id="MCW2280943.1"/>
    </source>
</evidence>
<gene>
    <name evidence="2" type="ORF">M2256_001401</name>
</gene>
<comment type="caution">
    <text evidence="2">The sequence shown here is derived from an EMBL/GenBank/DDBJ whole genome shotgun (WGS) entry which is preliminary data.</text>
</comment>
<evidence type="ECO:0000256" key="1">
    <source>
        <dbReference type="SAM" id="SignalP"/>
    </source>
</evidence>
<feature type="signal peptide" evidence="1">
    <location>
        <begin position="1"/>
        <end position="31"/>
    </location>
</feature>
<keyword evidence="1" id="KW-0732">Signal</keyword>
<protein>
    <submittedName>
        <fullName evidence="2">Uncharacterized protein</fullName>
    </submittedName>
</protein>
<proteinExistence type="predicted"/>
<dbReference type="Proteomes" id="UP001207687">
    <property type="component" value="Unassembled WGS sequence"/>
</dbReference>
<feature type="chain" id="PRO_5043857171" evidence="1">
    <location>
        <begin position="32"/>
        <end position="202"/>
    </location>
</feature>
<name>A0AAW5TQ61_9LACT</name>
<organism evidence="2 3">
    <name type="scientific">Lactococcus lactis</name>
    <dbReference type="NCBI Taxonomy" id="1358"/>
    <lineage>
        <taxon>Bacteria</taxon>
        <taxon>Bacillati</taxon>
        <taxon>Bacillota</taxon>
        <taxon>Bacilli</taxon>
        <taxon>Lactobacillales</taxon>
        <taxon>Streptococcaceae</taxon>
        <taxon>Lactococcus</taxon>
    </lineage>
</organism>
<sequence>MFKRKRFMALCATTLAGISALGSFAPMATFADVAKAGDTVVTYEGATKPAEWGLSVPSTIKLNEGTCTAQGNLYLVKNCKINIVKTDGSDYSDPQDKTFILKGNMANDGYLVGKVDTSKKVQLQAKIMDIGDDHEKDDKLINTMGAVLGDELQQENIEIPYKSDGSQKAERYIKFIANKVQLQKAADQLQTSVSWTATEKTS</sequence>